<evidence type="ECO:0000313" key="3">
    <source>
        <dbReference type="Proteomes" id="UP001358586"/>
    </source>
</evidence>
<feature type="region of interest" description="Disordered" evidence="1">
    <location>
        <begin position="87"/>
        <end position="106"/>
    </location>
</feature>
<comment type="caution">
    <text evidence="2">The sequence shown here is derived from an EMBL/GenBank/DDBJ whole genome shotgun (WGS) entry which is preliminary data.</text>
</comment>
<sequence>MAKESVIHSVSRKTAILLRKVVEMVEFDLDQTIFKEIVKHAEKVHGRSFLPFQSLIFQILHKQNLRVVRATKQVEKPVPELKFSHKCLEGKHTTNEPKDEPVGIDD</sequence>
<accession>A0ABR0Q170</accession>
<organism evidence="2 3">
    <name type="scientific">Gossypium arboreum</name>
    <name type="common">Tree cotton</name>
    <name type="synonym">Gossypium nanking</name>
    <dbReference type="NCBI Taxonomy" id="29729"/>
    <lineage>
        <taxon>Eukaryota</taxon>
        <taxon>Viridiplantae</taxon>
        <taxon>Streptophyta</taxon>
        <taxon>Embryophyta</taxon>
        <taxon>Tracheophyta</taxon>
        <taxon>Spermatophyta</taxon>
        <taxon>Magnoliopsida</taxon>
        <taxon>eudicotyledons</taxon>
        <taxon>Gunneridae</taxon>
        <taxon>Pentapetalae</taxon>
        <taxon>rosids</taxon>
        <taxon>malvids</taxon>
        <taxon>Malvales</taxon>
        <taxon>Malvaceae</taxon>
        <taxon>Malvoideae</taxon>
        <taxon>Gossypium</taxon>
    </lineage>
</organism>
<keyword evidence="3" id="KW-1185">Reference proteome</keyword>
<evidence type="ECO:0000256" key="1">
    <source>
        <dbReference type="SAM" id="MobiDB-lite"/>
    </source>
</evidence>
<name>A0ABR0Q170_GOSAR</name>
<evidence type="ECO:0000313" key="2">
    <source>
        <dbReference type="EMBL" id="KAK5832792.1"/>
    </source>
</evidence>
<protein>
    <submittedName>
        <fullName evidence="2">Uncharacterized protein</fullName>
    </submittedName>
</protein>
<dbReference type="EMBL" id="JARKNE010000005">
    <property type="protein sequence ID" value="KAK5832792.1"/>
    <property type="molecule type" value="Genomic_DNA"/>
</dbReference>
<dbReference type="Proteomes" id="UP001358586">
    <property type="component" value="Chromosome 5"/>
</dbReference>
<proteinExistence type="predicted"/>
<gene>
    <name evidence="2" type="ORF">PVK06_016595</name>
</gene>
<reference evidence="2 3" key="1">
    <citation type="submission" date="2023-03" db="EMBL/GenBank/DDBJ databases">
        <title>WGS of Gossypium arboreum.</title>
        <authorList>
            <person name="Yu D."/>
        </authorList>
    </citation>
    <scope>NUCLEOTIDE SEQUENCE [LARGE SCALE GENOMIC DNA]</scope>
    <source>
        <tissue evidence="2">Leaf</tissue>
    </source>
</reference>